<comment type="similarity">
    <text evidence="6 7">Belongs to the class I-like SAM-binding methyltransferase superfamily. C5-methyltransferase family.</text>
</comment>
<dbReference type="Proteomes" id="UP000284022">
    <property type="component" value="Unassembled WGS sequence"/>
</dbReference>
<evidence type="ECO:0000256" key="8">
    <source>
        <dbReference type="RuleBase" id="RU000417"/>
    </source>
</evidence>
<dbReference type="GO" id="GO:0009307">
    <property type="term" value="P:DNA restriction-modification system"/>
    <property type="evidence" value="ECO:0007669"/>
    <property type="project" value="UniProtKB-KW"/>
</dbReference>
<dbReference type="RefSeq" id="WP_117706942.1">
    <property type="nucleotide sequence ID" value="NZ_JAGKHX010000031.1"/>
</dbReference>
<evidence type="ECO:0000256" key="1">
    <source>
        <dbReference type="ARBA" id="ARBA00022603"/>
    </source>
</evidence>
<gene>
    <name evidence="9" type="primary">dcm</name>
    <name evidence="9" type="ORF">DWW83_07655</name>
</gene>
<keyword evidence="2 6" id="KW-0808">Transferase</keyword>
<evidence type="ECO:0000256" key="6">
    <source>
        <dbReference type="PROSITE-ProRule" id="PRU01016"/>
    </source>
</evidence>
<sequence>MKKVKEKYTFIDLFAGLSGIRIGFEQAASDLGVKTQCALTSEIKPAAIEALKNRYPNEKVDYNIYDVHADMIPEGIDVLLGGFPCQPFSAAGKGLGFLDTRGTLFFEIERIIHEFTQRGQKPAGFILENVEGLMKHGGEVKGSPYGKTLTTIVTKLELAGYNVEVLLLDSADFGLAQSRKRVYILGIDKTRGKIDVKDLPHSSKKFGEVKESGLPTDNGDFAKALLKHYKPEEIEGKYIKDKRGGSRNIHSWDLELRGKVTKKQKELLNILLKERRKKKWAQIIGIDWMDGMPLTLEQIQTFYNDIRLPEMLDDLVKKGYLTFEHPKKKILIEANGNIGYRREPDATKPKGYNIVTGKLSFEYSQFLDSNDITPTLVAMDMSRVGVVDGDGIRHLSISEGLKLFGYEDYDLNYLENRKDGHEIAFDLLGNSVCVPVIKVISDRLLRKLIAN</sequence>
<dbReference type="EMBL" id="QRXV01000006">
    <property type="protein sequence ID" value="RGU39987.1"/>
    <property type="molecule type" value="Genomic_DNA"/>
</dbReference>
<dbReference type="PRINTS" id="PR00105">
    <property type="entry name" value="C5METTRFRASE"/>
</dbReference>
<dbReference type="GO" id="GO:0032259">
    <property type="term" value="P:methylation"/>
    <property type="evidence" value="ECO:0007669"/>
    <property type="project" value="UniProtKB-KW"/>
</dbReference>
<evidence type="ECO:0000256" key="5">
    <source>
        <dbReference type="ARBA" id="ARBA00047422"/>
    </source>
</evidence>
<dbReference type="Gene3D" id="3.40.50.150">
    <property type="entry name" value="Vaccinia Virus protein VP39"/>
    <property type="match status" value="1"/>
</dbReference>
<accession>A0A412SQQ6</accession>
<proteinExistence type="inferred from homology"/>
<dbReference type="PROSITE" id="PS00094">
    <property type="entry name" value="C5_MTASE_1"/>
    <property type="match status" value="1"/>
</dbReference>
<evidence type="ECO:0000313" key="9">
    <source>
        <dbReference type="EMBL" id="RGU39987.1"/>
    </source>
</evidence>
<dbReference type="PROSITE" id="PS51679">
    <property type="entry name" value="SAM_MT_C5"/>
    <property type="match status" value="1"/>
</dbReference>
<dbReference type="EC" id="2.1.1.37" evidence="8"/>
<name>A0A412SQQ6_BACUN</name>
<evidence type="ECO:0000256" key="3">
    <source>
        <dbReference type="ARBA" id="ARBA00022691"/>
    </source>
</evidence>
<reference evidence="9 10" key="1">
    <citation type="submission" date="2018-08" db="EMBL/GenBank/DDBJ databases">
        <title>A genome reference for cultivated species of the human gut microbiota.</title>
        <authorList>
            <person name="Zou Y."/>
            <person name="Xue W."/>
            <person name="Luo G."/>
        </authorList>
    </citation>
    <scope>NUCLEOTIDE SEQUENCE [LARGE SCALE GENOMIC DNA]</scope>
    <source>
        <strain evidence="9 10">AF17-20</strain>
    </source>
</reference>
<dbReference type="GO" id="GO:0003886">
    <property type="term" value="F:DNA (cytosine-5-)-methyltransferase activity"/>
    <property type="evidence" value="ECO:0007669"/>
    <property type="project" value="UniProtKB-EC"/>
</dbReference>
<evidence type="ECO:0000256" key="2">
    <source>
        <dbReference type="ARBA" id="ARBA00022679"/>
    </source>
</evidence>
<keyword evidence="4" id="KW-0680">Restriction system</keyword>
<keyword evidence="1 6" id="KW-0489">Methyltransferase</keyword>
<comment type="catalytic activity">
    <reaction evidence="5 8">
        <text>a 2'-deoxycytidine in DNA + S-adenosyl-L-methionine = a 5-methyl-2'-deoxycytidine in DNA + S-adenosyl-L-homocysteine + H(+)</text>
        <dbReference type="Rhea" id="RHEA:13681"/>
        <dbReference type="Rhea" id="RHEA-COMP:11369"/>
        <dbReference type="Rhea" id="RHEA-COMP:11370"/>
        <dbReference type="ChEBI" id="CHEBI:15378"/>
        <dbReference type="ChEBI" id="CHEBI:57856"/>
        <dbReference type="ChEBI" id="CHEBI:59789"/>
        <dbReference type="ChEBI" id="CHEBI:85452"/>
        <dbReference type="ChEBI" id="CHEBI:85454"/>
        <dbReference type="EC" id="2.1.1.37"/>
    </reaction>
</comment>
<dbReference type="InterPro" id="IPR001525">
    <property type="entry name" value="C5_MeTfrase"/>
</dbReference>
<dbReference type="NCBIfam" id="TIGR00675">
    <property type="entry name" value="dcm"/>
    <property type="match status" value="1"/>
</dbReference>
<dbReference type="InterPro" id="IPR050750">
    <property type="entry name" value="C5-MTase"/>
</dbReference>
<dbReference type="SUPFAM" id="SSF53335">
    <property type="entry name" value="S-adenosyl-L-methionine-dependent methyltransferases"/>
    <property type="match status" value="1"/>
</dbReference>
<evidence type="ECO:0000256" key="7">
    <source>
        <dbReference type="RuleBase" id="RU000416"/>
    </source>
</evidence>
<dbReference type="InterPro" id="IPR018117">
    <property type="entry name" value="C5_DNA_meth_AS"/>
</dbReference>
<evidence type="ECO:0000256" key="4">
    <source>
        <dbReference type="ARBA" id="ARBA00022747"/>
    </source>
</evidence>
<dbReference type="AlphaFoldDB" id="A0A412SQQ6"/>
<organism evidence="9 10">
    <name type="scientific">Bacteroides uniformis</name>
    <dbReference type="NCBI Taxonomy" id="820"/>
    <lineage>
        <taxon>Bacteria</taxon>
        <taxon>Pseudomonadati</taxon>
        <taxon>Bacteroidota</taxon>
        <taxon>Bacteroidia</taxon>
        <taxon>Bacteroidales</taxon>
        <taxon>Bacteroidaceae</taxon>
        <taxon>Bacteroides</taxon>
    </lineage>
</organism>
<keyword evidence="3 6" id="KW-0949">S-adenosyl-L-methionine</keyword>
<dbReference type="PANTHER" id="PTHR46098">
    <property type="entry name" value="TRNA (CYTOSINE(38)-C(5))-METHYLTRANSFERASE"/>
    <property type="match status" value="1"/>
</dbReference>
<dbReference type="PANTHER" id="PTHR46098:SF1">
    <property type="entry name" value="TRNA (CYTOSINE(38)-C(5))-METHYLTRANSFERASE"/>
    <property type="match status" value="1"/>
</dbReference>
<dbReference type="Pfam" id="PF00145">
    <property type="entry name" value="DNA_methylase"/>
    <property type="match status" value="1"/>
</dbReference>
<comment type="caution">
    <text evidence="9">The sequence shown here is derived from an EMBL/GenBank/DDBJ whole genome shotgun (WGS) entry which is preliminary data.</text>
</comment>
<protein>
    <recommendedName>
        <fullName evidence="8">Cytosine-specific methyltransferase</fullName>
        <ecNumber evidence="8">2.1.1.37</ecNumber>
    </recommendedName>
</protein>
<dbReference type="InterPro" id="IPR029063">
    <property type="entry name" value="SAM-dependent_MTases_sf"/>
</dbReference>
<feature type="active site" evidence="6">
    <location>
        <position position="85"/>
    </location>
</feature>
<evidence type="ECO:0000313" key="10">
    <source>
        <dbReference type="Proteomes" id="UP000284022"/>
    </source>
</evidence>